<dbReference type="SUPFAM" id="SSF53448">
    <property type="entry name" value="Nucleotide-diphospho-sugar transferases"/>
    <property type="match status" value="1"/>
</dbReference>
<comment type="similarity">
    <text evidence="1">Belongs to the glycosyltransferase 2 family.</text>
</comment>
<dbReference type="Pfam" id="PF00535">
    <property type="entry name" value="Glycos_transf_2"/>
    <property type="match status" value="1"/>
</dbReference>
<gene>
    <name evidence="5" type="ORF">HKW67_14275</name>
</gene>
<protein>
    <submittedName>
        <fullName evidence="5">Glycosyltransferase family 2 protein</fullName>
    </submittedName>
</protein>
<dbReference type="GO" id="GO:0016757">
    <property type="term" value="F:glycosyltransferase activity"/>
    <property type="evidence" value="ECO:0007669"/>
    <property type="project" value="UniProtKB-KW"/>
</dbReference>
<dbReference type="InterPro" id="IPR029044">
    <property type="entry name" value="Nucleotide-diphossugar_trans"/>
</dbReference>
<proteinExistence type="inferred from homology"/>
<sequence length="354" mass="40308">MLTIPSRVEYIARLLQSLAAMPSAERVDVVVIFNAATDEEPLAIEQRIRAMAPSLPIRVYVNSNEPSIGSGRRMQLSVCRTPLVAFIDDDLTVHGDIIGTIEDTLRSTPLGIVGLPSYEEDTDTRFKPRDSTPSVEVNGVRYMPVQGMLVAGYRRLFAEIGGFNPRRLFWGEWTEFNLRMWRNGFPTGYVLDGGYLRHWHKAPESPTRNMTGREQHVLWGLMCTALEYDAVSINEATDAFWRLAQDRYLAYSFGEQPSPKQLLASVLELMPKLSREWPAMHAFAEDARRHPFQFKPFEPLSEEQVRVVLASAQQAMHAYRPEEFFLSHDVQQAPRPSWVRRIGRAVFRIPTASA</sequence>
<evidence type="ECO:0000259" key="4">
    <source>
        <dbReference type="Pfam" id="PF00535"/>
    </source>
</evidence>
<keyword evidence="3 5" id="KW-0808">Transferase</keyword>
<evidence type="ECO:0000256" key="1">
    <source>
        <dbReference type="ARBA" id="ARBA00006739"/>
    </source>
</evidence>
<organism evidence="5 6">
    <name type="scientific">Gemmatimonas groenlandica</name>
    <dbReference type="NCBI Taxonomy" id="2732249"/>
    <lineage>
        <taxon>Bacteria</taxon>
        <taxon>Pseudomonadati</taxon>
        <taxon>Gemmatimonadota</taxon>
        <taxon>Gemmatimonadia</taxon>
        <taxon>Gemmatimonadales</taxon>
        <taxon>Gemmatimonadaceae</taxon>
        <taxon>Gemmatimonas</taxon>
    </lineage>
</organism>
<reference evidence="5 6" key="1">
    <citation type="submission" date="2020-05" db="EMBL/GenBank/DDBJ databases">
        <title>Complete genome sequence of Gemmatimonas greenlandica TET16.</title>
        <authorList>
            <person name="Zeng Y."/>
        </authorList>
    </citation>
    <scope>NUCLEOTIDE SEQUENCE [LARGE SCALE GENOMIC DNA]</scope>
    <source>
        <strain evidence="5 6">TET16</strain>
    </source>
</reference>
<dbReference type="Gene3D" id="3.90.550.10">
    <property type="entry name" value="Spore Coat Polysaccharide Biosynthesis Protein SpsA, Chain A"/>
    <property type="match status" value="1"/>
</dbReference>
<evidence type="ECO:0000313" key="6">
    <source>
        <dbReference type="Proteomes" id="UP000500938"/>
    </source>
</evidence>
<dbReference type="InterPro" id="IPR001173">
    <property type="entry name" value="Glyco_trans_2-like"/>
</dbReference>
<dbReference type="PANTHER" id="PTHR43179">
    <property type="entry name" value="RHAMNOSYLTRANSFERASE WBBL"/>
    <property type="match status" value="1"/>
</dbReference>
<dbReference type="PANTHER" id="PTHR43179:SF12">
    <property type="entry name" value="GALACTOFURANOSYLTRANSFERASE GLFT2"/>
    <property type="match status" value="1"/>
</dbReference>
<evidence type="ECO:0000313" key="5">
    <source>
        <dbReference type="EMBL" id="QJR36592.1"/>
    </source>
</evidence>
<dbReference type="EMBL" id="CP053085">
    <property type="protein sequence ID" value="QJR36592.1"/>
    <property type="molecule type" value="Genomic_DNA"/>
</dbReference>
<accession>A0A6M4IUU4</accession>
<feature type="domain" description="Glycosyltransferase 2-like" evidence="4">
    <location>
        <begin position="9"/>
        <end position="133"/>
    </location>
</feature>
<dbReference type="AlphaFoldDB" id="A0A6M4IUU4"/>
<dbReference type="RefSeq" id="WP_171226024.1">
    <property type="nucleotide sequence ID" value="NZ_CP053085.1"/>
</dbReference>
<dbReference type="Proteomes" id="UP000500938">
    <property type="component" value="Chromosome"/>
</dbReference>
<keyword evidence="6" id="KW-1185">Reference proteome</keyword>
<dbReference type="CDD" id="cd00761">
    <property type="entry name" value="Glyco_tranf_GTA_type"/>
    <property type="match status" value="1"/>
</dbReference>
<keyword evidence="2" id="KW-0328">Glycosyltransferase</keyword>
<dbReference type="KEGG" id="ggr:HKW67_14275"/>
<evidence type="ECO:0000256" key="2">
    <source>
        <dbReference type="ARBA" id="ARBA00022676"/>
    </source>
</evidence>
<name>A0A6M4IUU4_9BACT</name>
<evidence type="ECO:0000256" key="3">
    <source>
        <dbReference type="ARBA" id="ARBA00022679"/>
    </source>
</evidence>